<dbReference type="EMBL" id="BJXC01000010">
    <property type="protein sequence ID" value="GEM51894.1"/>
    <property type="molecule type" value="Genomic_DNA"/>
</dbReference>
<comment type="caution">
    <text evidence="1">The sequence shown here is derived from an EMBL/GenBank/DDBJ whole genome shotgun (WGS) entry which is preliminary data.</text>
</comment>
<accession>A0A511NGF6</accession>
<dbReference type="Proteomes" id="UP000321245">
    <property type="component" value="Unassembled WGS sequence"/>
</dbReference>
<evidence type="ECO:0000313" key="1">
    <source>
        <dbReference type="EMBL" id="GEM51894.1"/>
    </source>
</evidence>
<name>A0A511NGF6_9FLAO</name>
<protein>
    <submittedName>
        <fullName evidence="1">Uncharacterized protein</fullName>
    </submittedName>
</protein>
<organism evidence="1 2">
    <name type="scientific">Empedobacter brevis NBRC 14943 = ATCC 43319</name>
    <dbReference type="NCBI Taxonomy" id="1218108"/>
    <lineage>
        <taxon>Bacteria</taxon>
        <taxon>Pseudomonadati</taxon>
        <taxon>Bacteroidota</taxon>
        <taxon>Flavobacteriia</taxon>
        <taxon>Flavobacteriales</taxon>
        <taxon>Weeksellaceae</taxon>
        <taxon>Empedobacter</taxon>
    </lineage>
</organism>
<keyword evidence="2" id="KW-1185">Reference proteome</keyword>
<dbReference type="AlphaFoldDB" id="A0A511NGF6"/>
<proteinExistence type="predicted"/>
<sequence>MATPKLAIDVIPKTEGSANGFLNNSCIKKPEIGNEIPTKRAVNDFGKRKLSTRLWSISSEFPENTLKISVKEIETLPTLKLKIKRRSVRMISIKNSGFSFIKTKIENLIIS</sequence>
<reference evidence="1 2" key="1">
    <citation type="submission" date="2019-07" db="EMBL/GenBank/DDBJ databases">
        <title>Whole genome shotgun sequence of Empedobacter brevis NBRC 14943.</title>
        <authorList>
            <person name="Hosoyama A."/>
            <person name="Uohara A."/>
            <person name="Ohji S."/>
            <person name="Ichikawa N."/>
        </authorList>
    </citation>
    <scope>NUCLEOTIDE SEQUENCE [LARGE SCALE GENOMIC DNA]</scope>
    <source>
        <strain evidence="1 2">NBRC 14943</strain>
    </source>
</reference>
<evidence type="ECO:0000313" key="2">
    <source>
        <dbReference type="Proteomes" id="UP000321245"/>
    </source>
</evidence>
<gene>
    <name evidence="1" type="ORF">EB1_16840</name>
</gene>